<dbReference type="OrthoDB" id="783096at2759"/>
<reference evidence="1 2" key="1">
    <citation type="submission" date="2015-09" db="EMBL/GenBank/DDBJ databases">
        <title>Host preference determinants of Valsa canker pathogens revealed by comparative genomics.</title>
        <authorList>
            <person name="Yin Z."/>
            <person name="Huang L."/>
        </authorList>
    </citation>
    <scope>NUCLEOTIDE SEQUENCE [LARGE SCALE GENOMIC DNA]</scope>
    <source>
        <strain evidence="1 2">YSFL</strain>
    </source>
</reference>
<evidence type="ECO:0000313" key="2">
    <source>
        <dbReference type="Proteomes" id="UP000284375"/>
    </source>
</evidence>
<dbReference type="EMBL" id="LJZO01000014">
    <property type="protein sequence ID" value="ROV98247.1"/>
    <property type="molecule type" value="Genomic_DNA"/>
</dbReference>
<evidence type="ECO:0000313" key="1">
    <source>
        <dbReference type="EMBL" id="ROV98247.1"/>
    </source>
</evidence>
<dbReference type="AlphaFoldDB" id="A0A423W4J2"/>
<comment type="caution">
    <text evidence="1">The sequence shown here is derived from an EMBL/GenBank/DDBJ whole genome shotgun (WGS) entry which is preliminary data.</text>
</comment>
<keyword evidence="2" id="KW-1185">Reference proteome</keyword>
<gene>
    <name evidence="1" type="ORF">VSDG_04517</name>
</gene>
<proteinExistence type="predicted"/>
<accession>A0A423W4J2</accession>
<name>A0A423W4J2_CYTCH</name>
<sequence>MLQDLPFCLCQPGPEHVDGIPSKVRDPDCDWIKQNQIDWLTSISQALRKAREANCEDRGVISKHSHLSLAFLHIPLPE</sequence>
<protein>
    <submittedName>
        <fullName evidence="1">Uncharacterized protein</fullName>
    </submittedName>
</protein>
<dbReference type="STRING" id="252740.A0A423W4J2"/>
<dbReference type="Proteomes" id="UP000284375">
    <property type="component" value="Unassembled WGS sequence"/>
</dbReference>
<organism evidence="1 2">
    <name type="scientific">Cytospora chrysosperma</name>
    <name type="common">Cytospora canker fungus</name>
    <name type="synonym">Sphaeria chrysosperma</name>
    <dbReference type="NCBI Taxonomy" id="252740"/>
    <lineage>
        <taxon>Eukaryota</taxon>
        <taxon>Fungi</taxon>
        <taxon>Dikarya</taxon>
        <taxon>Ascomycota</taxon>
        <taxon>Pezizomycotina</taxon>
        <taxon>Sordariomycetes</taxon>
        <taxon>Sordariomycetidae</taxon>
        <taxon>Diaporthales</taxon>
        <taxon>Cytosporaceae</taxon>
        <taxon>Cytospora</taxon>
    </lineage>
</organism>